<sequence>MNALQKVTKREDVAPAVMTIHSEPMDINHKEMDKEMILDEGLDHRIIGSNSLASPAKELEAFPVNPLEPTQELKVGEKLEGMMKEELKQFLWENTDIFAWKHSDMVGIDPYVACHALKEEVDKQLANGFIRKVVYPQWVSDLVLVRMSTKKWRVCIDFSKLNQACPKDSFPLPHINQLVDATTGHKLLSFMDTYSGYNQVLLFAKDEDHTSFITDRGLYCYRMIPFGLKNAGATYQQLVNRMFIGQIGNNMEVYVDNMLVKSVNVEDHIGHLRGMFGVLRKYRMKLNPLKCAFGVASEKFLGYMVNQREIEANPEKIQALIEMRSPSSPKKFHSLMESDFGLNLRRRPGAASCLLHTPKAEHLRKANEMARPERELKVFLSVLMATTSTALRLEFKASNNAAEYEALLLGLRLAQEIKASKL</sequence>
<accession>A0ABD1SZP5</accession>
<dbReference type="InterPro" id="IPR043502">
    <property type="entry name" value="DNA/RNA_pol_sf"/>
</dbReference>
<keyword evidence="3" id="KW-1185">Reference proteome</keyword>
<dbReference type="CDD" id="cd01647">
    <property type="entry name" value="RT_LTR"/>
    <property type="match status" value="1"/>
</dbReference>
<evidence type="ECO:0000313" key="3">
    <source>
        <dbReference type="Proteomes" id="UP001604336"/>
    </source>
</evidence>
<dbReference type="AlphaFoldDB" id="A0ABD1SZP5"/>
<feature type="domain" description="Reverse transcriptase" evidence="1">
    <location>
        <begin position="149"/>
        <end position="304"/>
    </location>
</feature>
<reference evidence="3" key="1">
    <citation type="submission" date="2024-07" db="EMBL/GenBank/DDBJ databases">
        <title>Two chromosome-level genome assemblies of Korean endemic species Abeliophyllum distichum and Forsythia ovata (Oleaceae).</title>
        <authorList>
            <person name="Jang H."/>
        </authorList>
    </citation>
    <scope>NUCLEOTIDE SEQUENCE [LARGE SCALE GENOMIC DNA]</scope>
</reference>
<dbReference type="Gene3D" id="3.30.70.270">
    <property type="match status" value="1"/>
</dbReference>
<dbReference type="PANTHER" id="PTHR24559">
    <property type="entry name" value="TRANSPOSON TY3-I GAG-POL POLYPROTEIN"/>
    <property type="match status" value="1"/>
</dbReference>
<dbReference type="EMBL" id="JBFOLK010000006">
    <property type="protein sequence ID" value="KAL2505888.1"/>
    <property type="molecule type" value="Genomic_DNA"/>
</dbReference>
<dbReference type="Gene3D" id="3.10.10.10">
    <property type="entry name" value="HIV Type 1 Reverse Transcriptase, subunit A, domain 1"/>
    <property type="match status" value="1"/>
</dbReference>
<evidence type="ECO:0000259" key="1">
    <source>
        <dbReference type="Pfam" id="PF00078"/>
    </source>
</evidence>
<dbReference type="InterPro" id="IPR043128">
    <property type="entry name" value="Rev_trsase/Diguanyl_cyclase"/>
</dbReference>
<dbReference type="InterPro" id="IPR053134">
    <property type="entry name" value="RNA-dir_DNA_polymerase"/>
</dbReference>
<name>A0ABD1SZP5_9LAMI</name>
<proteinExistence type="predicted"/>
<dbReference type="SUPFAM" id="SSF56672">
    <property type="entry name" value="DNA/RNA polymerases"/>
    <property type="match status" value="1"/>
</dbReference>
<comment type="caution">
    <text evidence="2">The sequence shown here is derived from an EMBL/GenBank/DDBJ whole genome shotgun (WGS) entry which is preliminary data.</text>
</comment>
<organism evidence="2 3">
    <name type="scientific">Abeliophyllum distichum</name>
    <dbReference type="NCBI Taxonomy" id="126358"/>
    <lineage>
        <taxon>Eukaryota</taxon>
        <taxon>Viridiplantae</taxon>
        <taxon>Streptophyta</taxon>
        <taxon>Embryophyta</taxon>
        <taxon>Tracheophyta</taxon>
        <taxon>Spermatophyta</taxon>
        <taxon>Magnoliopsida</taxon>
        <taxon>eudicotyledons</taxon>
        <taxon>Gunneridae</taxon>
        <taxon>Pentapetalae</taxon>
        <taxon>asterids</taxon>
        <taxon>lamiids</taxon>
        <taxon>Lamiales</taxon>
        <taxon>Oleaceae</taxon>
        <taxon>Forsythieae</taxon>
        <taxon>Abeliophyllum</taxon>
    </lineage>
</organism>
<dbReference type="Proteomes" id="UP001604336">
    <property type="component" value="Unassembled WGS sequence"/>
</dbReference>
<protein>
    <submittedName>
        <fullName evidence="2">Ribonuclease H</fullName>
    </submittedName>
</protein>
<evidence type="ECO:0000313" key="2">
    <source>
        <dbReference type="EMBL" id="KAL2505888.1"/>
    </source>
</evidence>
<dbReference type="Pfam" id="PF00078">
    <property type="entry name" value="RVT_1"/>
    <property type="match status" value="1"/>
</dbReference>
<dbReference type="InterPro" id="IPR000477">
    <property type="entry name" value="RT_dom"/>
</dbReference>
<gene>
    <name evidence="2" type="ORF">Adt_21509</name>
</gene>
<dbReference type="PANTHER" id="PTHR24559:SF431">
    <property type="entry name" value="RNA-DIRECTED DNA POLYMERASE HOMOLOG"/>
    <property type="match status" value="1"/>
</dbReference>